<dbReference type="AlphaFoldDB" id="A0A6N1V8X3"/>
<dbReference type="RefSeq" id="WP_175275338.1">
    <property type="nucleotide sequence ID" value="NZ_CP054836.1"/>
</dbReference>
<gene>
    <name evidence="2" type="ORF">HTY61_02645</name>
</gene>
<feature type="compositionally biased region" description="Basic and acidic residues" evidence="1">
    <location>
        <begin position="38"/>
        <end position="57"/>
    </location>
</feature>
<dbReference type="EMBL" id="CP054836">
    <property type="protein sequence ID" value="QKV17441.1"/>
    <property type="molecule type" value="Genomic_DNA"/>
</dbReference>
<name>A0A6N1V8X3_9HYPH</name>
<reference evidence="2 3" key="1">
    <citation type="submission" date="2020-06" db="EMBL/GenBank/DDBJ databases">
        <title>Oricola thermophila sp. nov. isolated from a tidal sediments.</title>
        <authorList>
            <person name="Kwon K.K."/>
            <person name="Yang S.-H."/>
            <person name="Park M.-J."/>
        </authorList>
    </citation>
    <scope>NUCLEOTIDE SEQUENCE [LARGE SCALE GENOMIC DNA]</scope>
    <source>
        <strain evidence="2 3">MEBiC13590</strain>
    </source>
</reference>
<evidence type="ECO:0000256" key="1">
    <source>
        <dbReference type="SAM" id="MobiDB-lite"/>
    </source>
</evidence>
<evidence type="ECO:0000313" key="2">
    <source>
        <dbReference type="EMBL" id="QKV17441.1"/>
    </source>
</evidence>
<evidence type="ECO:0000313" key="3">
    <source>
        <dbReference type="Proteomes" id="UP000509367"/>
    </source>
</evidence>
<dbReference type="InterPro" id="IPR041374">
    <property type="entry name" value="BaeRF_family12"/>
</dbReference>
<dbReference type="Pfam" id="PF18856">
    <property type="entry name" value="baeRF_family12"/>
    <property type="match status" value="1"/>
</dbReference>
<dbReference type="KEGG" id="orm:HTY61_02645"/>
<sequence>MSDMKLKNKGWLVIADGEKALFLRNDGDEKFPNLTVFREIEHENPRTGEQGTDKPGRLNDGGGAEGSAPAGANAHRSAVQETDWHKLEKERFAKELADILYKHAHKGSFSEIVLVAAPGVLGTLRKELHKEVADKVIGEVDKDLTGHPVHEIEKLVLA</sequence>
<proteinExistence type="predicted"/>
<dbReference type="Proteomes" id="UP000509367">
    <property type="component" value="Chromosome"/>
</dbReference>
<organism evidence="2 3">
    <name type="scientific">Oricola thermophila</name>
    <dbReference type="NCBI Taxonomy" id="2742145"/>
    <lineage>
        <taxon>Bacteria</taxon>
        <taxon>Pseudomonadati</taxon>
        <taxon>Pseudomonadota</taxon>
        <taxon>Alphaproteobacteria</taxon>
        <taxon>Hyphomicrobiales</taxon>
        <taxon>Ahrensiaceae</taxon>
        <taxon>Oricola</taxon>
    </lineage>
</organism>
<keyword evidence="3" id="KW-1185">Reference proteome</keyword>
<protein>
    <submittedName>
        <fullName evidence="2">Host attachment protein</fullName>
    </submittedName>
</protein>
<accession>A0A6N1V8X3</accession>
<feature type="region of interest" description="Disordered" evidence="1">
    <location>
        <begin position="38"/>
        <end position="84"/>
    </location>
</feature>